<keyword evidence="10" id="KW-1185">Reference proteome</keyword>
<evidence type="ECO:0000256" key="1">
    <source>
        <dbReference type="ARBA" id="ARBA00001971"/>
    </source>
</evidence>
<dbReference type="InterPro" id="IPR009050">
    <property type="entry name" value="Globin-like_sf"/>
</dbReference>
<comment type="similarity">
    <text evidence="2 8">Belongs to the truncated hemoglobin family. Group I subfamily.</text>
</comment>
<keyword evidence="3 8" id="KW-0813">Transport</keyword>
<evidence type="ECO:0000256" key="2">
    <source>
        <dbReference type="ARBA" id="ARBA00009660"/>
    </source>
</evidence>
<reference evidence="9 10" key="1">
    <citation type="submission" date="2021-03" db="EMBL/GenBank/DDBJ databases">
        <title>Sequencing the genomes of 1000 actinobacteria strains.</title>
        <authorList>
            <person name="Klenk H.-P."/>
        </authorList>
    </citation>
    <scope>NUCLEOTIDE SEQUENCE [LARGE SCALE GENOMIC DNA]</scope>
    <source>
        <strain evidence="9 10">DSM 46670</strain>
    </source>
</reference>
<evidence type="ECO:0000256" key="7">
    <source>
        <dbReference type="ARBA" id="ARBA00023004"/>
    </source>
</evidence>
<evidence type="ECO:0000313" key="10">
    <source>
        <dbReference type="Proteomes" id="UP001519332"/>
    </source>
</evidence>
<dbReference type="Proteomes" id="UP001519332">
    <property type="component" value="Unassembled WGS sequence"/>
</dbReference>
<evidence type="ECO:0000256" key="4">
    <source>
        <dbReference type="ARBA" id="ARBA00022617"/>
    </source>
</evidence>
<dbReference type="PIRSF" id="PIRSF002030">
    <property type="entry name" value="Globin_Protozoa/Cyanobacteria"/>
    <property type="match status" value="1"/>
</dbReference>
<dbReference type="PROSITE" id="PS01213">
    <property type="entry name" value="GLOBIN_FAM_2"/>
    <property type="match status" value="1"/>
</dbReference>
<sequence>MTIYERIGGQEALIAVVDDFYVRVLADPQLAPFFAGANMSRLKGMQMEFFAAALGGPHEYSGRAMKDVHQGRGIGQVHFDLVAEHLTEALAAAGVPDETVTAIIGAIAPLAADIVSPSADTTPAA</sequence>
<evidence type="ECO:0000256" key="8">
    <source>
        <dbReference type="PIRNR" id="PIRNR002030"/>
    </source>
</evidence>
<gene>
    <name evidence="9" type="ORF">JOF56_009124</name>
</gene>
<evidence type="ECO:0000256" key="3">
    <source>
        <dbReference type="ARBA" id="ARBA00022448"/>
    </source>
</evidence>
<evidence type="ECO:0000256" key="5">
    <source>
        <dbReference type="ARBA" id="ARBA00022621"/>
    </source>
</evidence>
<organism evidence="9 10">
    <name type="scientific">Kibdelosporangium banguiense</name>
    <dbReference type="NCBI Taxonomy" id="1365924"/>
    <lineage>
        <taxon>Bacteria</taxon>
        <taxon>Bacillati</taxon>
        <taxon>Actinomycetota</taxon>
        <taxon>Actinomycetes</taxon>
        <taxon>Pseudonocardiales</taxon>
        <taxon>Pseudonocardiaceae</taxon>
        <taxon>Kibdelosporangium</taxon>
    </lineage>
</organism>
<comment type="caution">
    <text evidence="9">The sequence shown here is derived from an EMBL/GenBank/DDBJ whole genome shotgun (WGS) entry which is preliminary data.</text>
</comment>
<dbReference type="SUPFAM" id="SSF46458">
    <property type="entry name" value="Globin-like"/>
    <property type="match status" value="1"/>
</dbReference>
<dbReference type="Pfam" id="PF01152">
    <property type="entry name" value="Bac_globin"/>
    <property type="match status" value="1"/>
</dbReference>
<keyword evidence="4 8" id="KW-0349">Heme</keyword>
<comment type="cofactor">
    <cofactor evidence="1 8">
        <name>heme</name>
        <dbReference type="ChEBI" id="CHEBI:30413"/>
    </cofactor>
</comment>
<keyword evidence="6 8" id="KW-0479">Metal-binding</keyword>
<dbReference type="Gene3D" id="1.10.490.10">
    <property type="entry name" value="Globins"/>
    <property type="match status" value="1"/>
</dbReference>
<dbReference type="InterPro" id="IPR016339">
    <property type="entry name" value="Hemoglobin_trunc_I"/>
</dbReference>
<dbReference type="RefSeq" id="WP_307855553.1">
    <property type="nucleotide sequence ID" value="NZ_JAGINW010000001.1"/>
</dbReference>
<evidence type="ECO:0000256" key="6">
    <source>
        <dbReference type="ARBA" id="ARBA00022723"/>
    </source>
</evidence>
<dbReference type="InterPro" id="IPR012292">
    <property type="entry name" value="Globin/Proto"/>
</dbReference>
<dbReference type="CDD" id="cd00454">
    <property type="entry name" value="TrHb1_N"/>
    <property type="match status" value="1"/>
</dbReference>
<proteinExistence type="inferred from homology"/>
<evidence type="ECO:0000313" key="9">
    <source>
        <dbReference type="EMBL" id="MBP2328739.1"/>
    </source>
</evidence>
<protein>
    <recommendedName>
        <fullName evidence="8">Group 1 truncated hemoglobin</fullName>
    </recommendedName>
</protein>
<name>A0ABS4TWF1_9PSEU</name>
<keyword evidence="5 8" id="KW-0561">Oxygen transport</keyword>
<keyword evidence="7 8" id="KW-0408">Iron</keyword>
<dbReference type="InterPro" id="IPR019795">
    <property type="entry name" value="Globin_bac-like_CS"/>
</dbReference>
<accession>A0ABS4TWF1</accession>
<dbReference type="InterPro" id="IPR001486">
    <property type="entry name" value="Hemoglobin_trunc"/>
</dbReference>
<dbReference type="EMBL" id="JAGINW010000001">
    <property type="protein sequence ID" value="MBP2328739.1"/>
    <property type="molecule type" value="Genomic_DNA"/>
</dbReference>